<dbReference type="RefSeq" id="WP_201245991.1">
    <property type="nucleotide sequence ID" value="NZ_NHSF01000059.1"/>
</dbReference>
<evidence type="ECO:0000256" key="1">
    <source>
        <dbReference type="SAM" id="Coils"/>
    </source>
</evidence>
<dbReference type="AlphaFoldDB" id="A0AAJ0XH02"/>
<sequence>MLFRLAVTLGWLLVIGATFVLGYRLARYDAGEALASTEALRAEIASLSEALARGREERIRLARAHQMDREAKRQAQQSLAELQQERLLLSKRVSYLQRLVQDGRAGVVEVKELQLRQGLAPGHYGFEMLLSPLVPQQARTRGRVRLSVVVTVGGEERTLSLDALPGSSPAEVDLDFEHFQAIDGEIVLPQEAQPERLIVEIEPEGASLVRSSEAFFWPDASDAFWLPPPVFDARGLVERLEVE</sequence>
<dbReference type="Pfam" id="PF20567">
    <property type="entry name" value="DUF6776"/>
    <property type="match status" value="1"/>
</dbReference>
<evidence type="ECO:0000313" key="3">
    <source>
        <dbReference type="Proteomes" id="UP001296967"/>
    </source>
</evidence>
<protein>
    <submittedName>
        <fullName evidence="2">Uncharacterized protein</fullName>
    </submittedName>
</protein>
<organism evidence="2 3">
    <name type="scientific">Halochromatium salexigens</name>
    <name type="common">Chromatium salexigens</name>
    <dbReference type="NCBI Taxonomy" id="49447"/>
    <lineage>
        <taxon>Bacteria</taxon>
        <taxon>Pseudomonadati</taxon>
        <taxon>Pseudomonadota</taxon>
        <taxon>Gammaproteobacteria</taxon>
        <taxon>Chromatiales</taxon>
        <taxon>Chromatiaceae</taxon>
        <taxon>Halochromatium</taxon>
    </lineage>
</organism>
<reference evidence="2" key="1">
    <citation type="submission" date="2017-05" db="EMBL/GenBank/DDBJ databases">
        <authorList>
            <person name="Imhoff J.F."/>
            <person name="Rahn T."/>
            <person name="Kuenzel S."/>
            <person name="Neulinger S.C."/>
        </authorList>
    </citation>
    <scope>NUCLEOTIDE SEQUENCE</scope>
    <source>
        <strain evidence="2">DSM 4395</strain>
    </source>
</reference>
<name>A0AAJ0XH02_HALSE</name>
<dbReference type="Proteomes" id="UP001296967">
    <property type="component" value="Unassembled WGS sequence"/>
</dbReference>
<comment type="caution">
    <text evidence="2">The sequence shown here is derived from an EMBL/GenBank/DDBJ whole genome shotgun (WGS) entry which is preliminary data.</text>
</comment>
<feature type="coiled-coil region" evidence="1">
    <location>
        <begin position="37"/>
        <end position="92"/>
    </location>
</feature>
<evidence type="ECO:0000313" key="2">
    <source>
        <dbReference type="EMBL" id="MBK5931187.1"/>
    </source>
</evidence>
<keyword evidence="1" id="KW-0175">Coiled coil</keyword>
<gene>
    <name evidence="2" type="ORF">CCR82_11830</name>
</gene>
<proteinExistence type="predicted"/>
<dbReference type="EMBL" id="NHSF01000059">
    <property type="protein sequence ID" value="MBK5931187.1"/>
    <property type="molecule type" value="Genomic_DNA"/>
</dbReference>
<keyword evidence="3" id="KW-1185">Reference proteome</keyword>
<dbReference type="InterPro" id="IPR046703">
    <property type="entry name" value="DUF6776"/>
</dbReference>
<reference evidence="2" key="2">
    <citation type="journal article" date="2020" name="Microorganisms">
        <title>Osmotic Adaptation and Compatible Solute Biosynthesis of Phototrophic Bacteria as Revealed from Genome Analyses.</title>
        <authorList>
            <person name="Imhoff J.F."/>
            <person name="Rahn T."/>
            <person name="Kunzel S."/>
            <person name="Keller A."/>
            <person name="Neulinger S.C."/>
        </authorList>
    </citation>
    <scope>NUCLEOTIDE SEQUENCE</scope>
    <source>
        <strain evidence="2">DSM 4395</strain>
    </source>
</reference>
<accession>A0AAJ0XH02</accession>